<dbReference type="InterPro" id="IPR006665">
    <property type="entry name" value="OmpA-like"/>
</dbReference>
<feature type="compositionally biased region" description="Pro residues" evidence="10">
    <location>
        <begin position="189"/>
        <end position="203"/>
    </location>
</feature>
<gene>
    <name evidence="13" type="ORF">CWE25_09115</name>
</gene>
<keyword evidence="11" id="KW-0732">Signal</keyword>
<dbReference type="GO" id="GO:0015288">
    <property type="term" value="F:porin activity"/>
    <property type="evidence" value="ECO:0007669"/>
    <property type="project" value="UniProtKB-KW"/>
</dbReference>
<accession>A0A432XUV5</accession>
<dbReference type="InterPro" id="IPR006664">
    <property type="entry name" value="OMP_bac"/>
</dbReference>
<dbReference type="SUPFAM" id="SSF103088">
    <property type="entry name" value="OmpA-like"/>
    <property type="match status" value="1"/>
</dbReference>
<feature type="domain" description="OmpA-like" evidence="12">
    <location>
        <begin position="239"/>
        <end position="357"/>
    </location>
</feature>
<dbReference type="PANTHER" id="PTHR30329:SF21">
    <property type="entry name" value="LIPOPROTEIN YIAD-RELATED"/>
    <property type="match status" value="1"/>
</dbReference>
<keyword evidence="2" id="KW-0813">Transport</keyword>
<dbReference type="PRINTS" id="PR01021">
    <property type="entry name" value="OMPADOMAIN"/>
</dbReference>
<organism evidence="13 14">
    <name type="scientific">Idiomarina fontislapidosi</name>
    <dbReference type="NCBI Taxonomy" id="263723"/>
    <lineage>
        <taxon>Bacteria</taxon>
        <taxon>Pseudomonadati</taxon>
        <taxon>Pseudomonadota</taxon>
        <taxon>Gammaproteobacteria</taxon>
        <taxon>Alteromonadales</taxon>
        <taxon>Idiomarinaceae</taxon>
        <taxon>Idiomarina</taxon>
    </lineage>
</organism>
<dbReference type="PROSITE" id="PS51123">
    <property type="entry name" value="OMPA_2"/>
    <property type="match status" value="1"/>
</dbReference>
<dbReference type="PANTHER" id="PTHR30329">
    <property type="entry name" value="STATOR ELEMENT OF FLAGELLAR MOTOR COMPLEX"/>
    <property type="match status" value="1"/>
</dbReference>
<proteinExistence type="predicted"/>
<evidence type="ECO:0000256" key="9">
    <source>
        <dbReference type="PROSITE-ProRule" id="PRU00473"/>
    </source>
</evidence>
<feature type="region of interest" description="Disordered" evidence="10">
    <location>
        <begin position="185"/>
        <end position="221"/>
    </location>
</feature>
<dbReference type="Proteomes" id="UP000287330">
    <property type="component" value="Unassembled WGS sequence"/>
</dbReference>
<evidence type="ECO:0000256" key="8">
    <source>
        <dbReference type="ARBA" id="ARBA00023237"/>
    </source>
</evidence>
<keyword evidence="3" id="KW-1134">Transmembrane beta strand</keyword>
<dbReference type="OrthoDB" id="9805832at2"/>
<evidence type="ECO:0000256" key="6">
    <source>
        <dbReference type="ARBA" id="ARBA00023114"/>
    </source>
</evidence>
<dbReference type="SUPFAM" id="SSF56925">
    <property type="entry name" value="OMPA-like"/>
    <property type="match status" value="1"/>
</dbReference>
<keyword evidence="14" id="KW-1185">Reference proteome</keyword>
<dbReference type="CDD" id="cd07185">
    <property type="entry name" value="OmpA_C-like"/>
    <property type="match status" value="1"/>
</dbReference>
<dbReference type="RefSeq" id="WP_110575124.1">
    <property type="nucleotide sequence ID" value="NZ_PIPV01000007.1"/>
</dbReference>
<keyword evidence="6" id="KW-0626">Porin</keyword>
<dbReference type="Pfam" id="PF00691">
    <property type="entry name" value="OmpA"/>
    <property type="match status" value="1"/>
</dbReference>
<reference evidence="14" key="1">
    <citation type="journal article" date="2018" name="Front. Microbiol.">
        <title>Genome-Based Analysis Reveals the Taxonomy and Diversity of the Family Idiomarinaceae.</title>
        <authorList>
            <person name="Liu Y."/>
            <person name="Lai Q."/>
            <person name="Shao Z."/>
        </authorList>
    </citation>
    <scope>NUCLEOTIDE SEQUENCE [LARGE SCALE GENOMIC DNA]</scope>
    <source>
        <strain evidence="14">F23</strain>
    </source>
</reference>
<evidence type="ECO:0000256" key="10">
    <source>
        <dbReference type="SAM" id="MobiDB-lite"/>
    </source>
</evidence>
<evidence type="ECO:0000256" key="2">
    <source>
        <dbReference type="ARBA" id="ARBA00022448"/>
    </source>
</evidence>
<comment type="caution">
    <text evidence="13">The sequence shown here is derived from an EMBL/GenBank/DDBJ whole genome shotgun (WGS) entry which is preliminary data.</text>
</comment>
<keyword evidence="4" id="KW-0812">Transmembrane</keyword>
<keyword evidence="5" id="KW-0406">Ion transport</keyword>
<dbReference type="InterPro" id="IPR036737">
    <property type="entry name" value="OmpA-like_sf"/>
</dbReference>
<keyword evidence="7 9" id="KW-0472">Membrane</keyword>
<dbReference type="GO" id="GO:0009279">
    <property type="term" value="C:cell outer membrane"/>
    <property type="evidence" value="ECO:0007669"/>
    <property type="project" value="UniProtKB-SubCell"/>
</dbReference>
<dbReference type="GO" id="GO:0046930">
    <property type="term" value="C:pore complex"/>
    <property type="evidence" value="ECO:0007669"/>
    <property type="project" value="UniProtKB-KW"/>
</dbReference>
<sequence>MNKLNAILLALVSAGVTGTAMAQQTQVEQNDIYVGARLGAFAPDSERVAIDNNALVPVDSGFDTLATGLEVGVMLTKAWEARVYYDYMESDLDPTGNAYGESYGSDILYHFNDLVYGGLGVVSTDIGGVADKAARATVGHRSFINNNLAWRVEGGVQRGFDEDYTEGFANVGLQWFFGGRDAVTEAKPRPAPAKPAEPAPQPEPQQAVDSDGDGVVDSRDRCANTPATYSVDENGCVLYTNETIREELLVEFDLNSSKVRKDAMEPIAEMAEFMKEHPQLDITIHGHTDSTGEAKYNQWLSERRAKSVADVLVDSYGISASRVKSVGHGESQLKVQENSAADRQENRRIEAELKVVTRVPVEKN</sequence>
<dbReference type="AlphaFoldDB" id="A0A432XUV5"/>
<dbReference type="EMBL" id="PIPV01000007">
    <property type="protein sequence ID" value="RUO52479.1"/>
    <property type="molecule type" value="Genomic_DNA"/>
</dbReference>
<evidence type="ECO:0000259" key="12">
    <source>
        <dbReference type="PROSITE" id="PS51123"/>
    </source>
</evidence>
<comment type="subcellular location">
    <subcellularLocation>
        <location evidence="1">Cell outer membrane</location>
        <topology evidence="1">Multi-pass membrane protein</topology>
    </subcellularLocation>
</comment>
<evidence type="ECO:0000313" key="13">
    <source>
        <dbReference type="EMBL" id="RUO52479.1"/>
    </source>
</evidence>
<evidence type="ECO:0000256" key="1">
    <source>
        <dbReference type="ARBA" id="ARBA00004571"/>
    </source>
</evidence>
<evidence type="ECO:0000256" key="3">
    <source>
        <dbReference type="ARBA" id="ARBA00022452"/>
    </source>
</evidence>
<evidence type="ECO:0000256" key="4">
    <source>
        <dbReference type="ARBA" id="ARBA00022692"/>
    </source>
</evidence>
<protein>
    <submittedName>
        <fullName evidence="13">OprF</fullName>
    </submittedName>
</protein>
<dbReference type="InterPro" id="IPR050330">
    <property type="entry name" value="Bact_OuterMem_StrucFunc"/>
</dbReference>
<dbReference type="InterPro" id="IPR011250">
    <property type="entry name" value="OMP/PagP_B-barrel"/>
</dbReference>
<dbReference type="Gene3D" id="3.30.1330.60">
    <property type="entry name" value="OmpA-like domain"/>
    <property type="match status" value="1"/>
</dbReference>
<feature type="chain" id="PRO_5019489933" evidence="11">
    <location>
        <begin position="23"/>
        <end position="364"/>
    </location>
</feature>
<name>A0A432XUV5_9GAMM</name>
<evidence type="ECO:0000256" key="11">
    <source>
        <dbReference type="SAM" id="SignalP"/>
    </source>
</evidence>
<keyword evidence="8" id="KW-0998">Cell outer membrane</keyword>
<feature type="compositionally biased region" description="Low complexity" evidence="10">
    <location>
        <begin position="204"/>
        <end position="215"/>
    </location>
</feature>
<feature type="signal peptide" evidence="11">
    <location>
        <begin position="1"/>
        <end position="22"/>
    </location>
</feature>
<dbReference type="Gene3D" id="2.40.160.20">
    <property type="match status" value="1"/>
</dbReference>
<evidence type="ECO:0000256" key="7">
    <source>
        <dbReference type="ARBA" id="ARBA00023136"/>
    </source>
</evidence>
<dbReference type="GO" id="GO:0006811">
    <property type="term" value="P:monoatomic ion transport"/>
    <property type="evidence" value="ECO:0007669"/>
    <property type="project" value="UniProtKB-KW"/>
</dbReference>
<evidence type="ECO:0000256" key="5">
    <source>
        <dbReference type="ARBA" id="ARBA00023065"/>
    </source>
</evidence>
<evidence type="ECO:0000313" key="14">
    <source>
        <dbReference type="Proteomes" id="UP000287330"/>
    </source>
</evidence>